<dbReference type="RefSeq" id="WP_099325098.1">
    <property type="nucleotide sequence ID" value="NZ_CP049055.1"/>
</dbReference>
<dbReference type="EMBL" id="CP049055">
    <property type="protein sequence ID" value="QII09713.1"/>
    <property type="molecule type" value="Genomic_DNA"/>
</dbReference>
<dbReference type="GO" id="GO:0020037">
    <property type="term" value="F:heme binding"/>
    <property type="evidence" value="ECO:0007669"/>
    <property type="project" value="InterPro"/>
</dbReference>
<dbReference type="EMBL" id="CT573072">
    <property type="protein sequence ID" value="CAJ72898.1"/>
    <property type="molecule type" value="Genomic_DNA"/>
</dbReference>
<reference evidence="2" key="1">
    <citation type="journal article" date="2006" name="Nature">
        <title>Deciphering the evolution and metabolism of an anammox bacterium from a community genome.</title>
        <authorList>
            <person name="Strous M."/>
            <person name="Pelletier E."/>
            <person name="Mangenot S."/>
            <person name="Rattei T."/>
            <person name="Lehner A."/>
            <person name="Taylor M.W."/>
            <person name="Horn M."/>
            <person name="Daims H."/>
            <person name="Bartol-Mavel D."/>
            <person name="Wincker P."/>
            <person name="Barbe V."/>
            <person name="Fonknechten N."/>
            <person name="Vallenet D."/>
            <person name="Segurens B."/>
            <person name="Schenowitz-Truong C."/>
            <person name="Medigue C."/>
            <person name="Collingro A."/>
            <person name="Snel B."/>
            <person name="Dutilh B.E."/>
            <person name="OpDenCamp H.J.M."/>
            <person name="vanDerDrift C."/>
            <person name="Cirpus I."/>
            <person name="vanDePas-Schoonen K.T."/>
            <person name="Harhangi H.R."/>
            <person name="vanNiftrik L."/>
            <person name="Schmid M."/>
            <person name="Keltjens J."/>
            <person name="vanDeVossenberg J."/>
            <person name="Kartal B."/>
            <person name="Meier H."/>
            <person name="Frishman D."/>
            <person name="Huynen M.A."/>
            <person name="Mewes H."/>
            <person name="Weissenbach J."/>
            <person name="Jetten M.S.M."/>
            <person name="Wagner M."/>
            <person name="LePaslier D."/>
        </authorList>
    </citation>
    <scope>NUCLEOTIDE SEQUENCE</scope>
</reference>
<dbReference type="AlphaFoldDB" id="Q1PXZ5"/>
<dbReference type="SUPFAM" id="SSF46458">
    <property type="entry name" value="Globin-like"/>
    <property type="match status" value="1"/>
</dbReference>
<protein>
    <recommendedName>
        <fullName evidence="1">Globin-sensor domain-containing protein</fullName>
    </recommendedName>
</protein>
<dbReference type="Proteomes" id="UP000501926">
    <property type="component" value="Chromosome"/>
</dbReference>
<evidence type="ECO:0000313" key="4">
    <source>
        <dbReference type="EMBL" id="SOH04380.1"/>
    </source>
</evidence>
<name>Q1PXZ5_KUEST</name>
<dbReference type="EMBL" id="LT934425">
    <property type="protein sequence ID" value="SOH04380.1"/>
    <property type="molecule type" value="Genomic_DNA"/>
</dbReference>
<reference evidence="2" key="2">
    <citation type="submission" date="2006-01" db="EMBL/GenBank/DDBJ databases">
        <authorList>
            <person name="Genoscope"/>
        </authorList>
    </citation>
    <scope>NUCLEOTIDE SEQUENCE</scope>
</reference>
<evidence type="ECO:0000259" key="1">
    <source>
        <dbReference type="Pfam" id="PF11563"/>
    </source>
</evidence>
<dbReference type="InterPro" id="IPR009050">
    <property type="entry name" value="Globin-like_sf"/>
</dbReference>
<evidence type="ECO:0000313" key="3">
    <source>
        <dbReference type="EMBL" id="QII09713.1"/>
    </source>
</evidence>
<dbReference type="KEGG" id="kst:KSMBR1_1881"/>
<reference evidence="4" key="4">
    <citation type="submission" date="2017-10" db="EMBL/GenBank/DDBJ databases">
        <authorList>
            <person name="Banno H."/>
            <person name="Chua N.-H."/>
        </authorList>
    </citation>
    <scope>NUCLEOTIDE SEQUENCE [LARGE SCALE GENOMIC DNA]</scope>
    <source>
        <strain evidence="4">Kuenenia_mbr1_ru-nijmegen</strain>
    </source>
</reference>
<evidence type="ECO:0000313" key="2">
    <source>
        <dbReference type="EMBL" id="CAJ72898.1"/>
    </source>
</evidence>
<sequence>MATAMAEAWMKTFPMEAKNKRSTGKSSRILDVPAFNNAWNIYRDTSMDIMKRFEYMSKCLDFNDKDTAAIKQSVEEFVAPNLEKILDHIYWEKLVNDPWLSRWFMDETGNISDEYVKVRRARQKIFILKIVECKWDEEFWNYVRWVGAVHVPIFGNEDLYIPMRLNLALWGYIHQYLFNLLAEAYKSEPEKLQKFTTAWTKLFWLIIDVYHIDYFAPWM</sequence>
<evidence type="ECO:0000313" key="5">
    <source>
        <dbReference type="Proteomes" id="UP000221734"/>
    </source>
</evidence>
<dbReference type="OrthoDB" id="255806at2"/>
<gene>
    <name evidence="3" type="ORF">KsCSTR_03340</name>
    <name evidence="4" type="ORF">KSMBR1_1881</name>
    <name evidence="2" type="ORF">kustd2153</name>
</gene>
<dbReference type="Gene3D" id="1.10.490.10">
    <property type="entry name" value="Globins"/>
    <property type="match status" value="1"/>
</dbReference>
<keyword evidence="5" id="KW-1185">Reference proteome</keyword>
<accession>Q1PXZ5</accession>
<feature type="domain" description="Globin-sensor" evidence="1">
    <location>
        <begin position="51"/>
        <end position="209"/>
    </location>
</feature>
<dbReference type="InterPro" id="IPR044398">
    <property type="entry name" value="Globin-sensor_dom"/>
</dbReference>
<proteinExistence type="predicted"/>
<reference evidence="3 6" key="5">
    <citation type="submission" date="2020-02" db="EMBL/GenBank/DDBJ databases">
        <title>Newly sequenced genome of strain CSTR1 showed variability in Candidatus Kuenenia stuttgartiensis genomes.</title>
        <authorList>
            <person name="Ding C."/>
            <person name="Adrian L."/>
        </authorList>
    </citation>
    <scope>NUCLEOTIDE SEQUENCE [LARGE SCALE GENOMIC DNA]</scope>
    <source>
        <strain evidence="3 6">CSTR1</strain>
    </source>
</reference>
<dbReference type="Pfam" id="PF11563">
    <property type="entry name" value="Protoglobin"/>
    <property type="match status" value="1"/>
</dbReference>
<reference evidence="5" key="3">
    <citation type="submission" date="2017-10" db="EMBL/GenBank/DDBJ databases">
        <authorList>
            <person name="Frank J."/>
        </authorList>
    </citation>
    <scope>NUCLEOTIDE SEQUENCE [LARGE SCALE GENOMIC DNA]</scope>
</reference>
<organism evidence="2">
    <name type="scientific">Kuenenia stuttgartiensis</name>
    <dbReference type="NCBI Taxonomy" id="174633"/>
    <lineage>
        <taxon>Bacteria</taxon>
        <taxon>Pseudomonadati</taxon>
        <taxon>Planctomycetota</taxon>
        <taxon>Candidatus Brocadiia</taxon>
        <taxon>Candidatus Brocadiales</taxon>
        <taxon>Candidatus Brocadiaceae</taxon>
        <taxon>Candidatus Kuenenia</taxon>
    </lineage>
</organism>
<dbReference type="InterPro" id="IPR012292">
    <property type="entry name" value="Globin/Proto"/>
</dbReference>
<dbReference type="Proteomes" id="UP000221734">
    <property type="component" value="Chromosome Kuenenia_stuttgartiensis_MBR1"/>
</dbReference>
<dbReference type="GO" id="GO:0019825">
    <property type="term" value="F:oxygen binding"/>
    <property type="evidence" value="ECO:0007669"/>
    <property type="project" value="InterPro"/>
</dbReference>
<evidence type="ECO:0000313" key="6">
    <source>
        <dbReference type="Proteomes" id="UP000501926"/>
    </source>
</evidence>